<organism evidence="2">
    <name type="scientific">Anguilla anguilla</name>
    <name type="common">European freshwater eel</name>
    <name type="synonym">Muraena anguilla</name>
    <dbReference type="NCBI Taxonomy" id="7936"/>
    <lineage>
        <taxon>Eukaryota</taxon>
        <taxon>Metazoa</taxon>
        <taxon>Chordata</taxon>
        <taxon>Craniata</taxon>
        <taxon>Vertebrata</taxon>
        <taxon>Euteleostomi</taxon>
        <taxon>Actinopterygii</taxon>
        <taxon>Neopterygii</taxon>
        <taxon>Teleostei</taxon>
        <taxon>Anguilliformes</taxon>
        <taxon>Anguillidae</taxon>
        <taxon>Anguilla</taxon>
    </lineage>
</organism>
<name>A0A0E9QEX3_ANGAN</name>
<sequence>MCHACKIHVSYLIMPCVLHCLYIYVRNHAGFNPSSSFDIYLRKSFVKMFREKN</sequence>
<evidence type="ECO:0000313" key="2">
    <source>
        <dbReference type="EMBL" id="JAH14865.1"/>
    </source>
</evidence>
<protein>
    <submittedName>
        <fullName evidence="2">Uncharacterized protein</fullName>
    </submittedName>
</protein>
<reference evidence="2" key="2">
    <citation type="journal article" date="2015" name="Fish Shellfish Immunol.">
        <title>Early steps in the European eel (Anguilla anguilla)-Vibrio vulnificus interaction in the gills: Role of the RtxA13 toxin.</title>
        <authorList>
            <person name="Callol A."/>
            <person name="Pajuelo D."/>
            <person name="Ebbesson L."/>
            <person name="Teles M."/>
            <person name="MacKenzie S."/>
            <person name="Amaro C."/>
        </authorList>
    </citation>
    <scope>NUCLEOTIDE SEQUENCE</scope>
</reference>
<accession>A0A0E9QEX3</accession>
<dbReference type="EMBL" id="GBXM01093712">
    <property type="protein sequence ID" value="JAH14865.1"/>
    <property type="molecule type" value="Transcribed_RNA"/>
</dbReference>
<dbReference type="AlphaFoldDB" id="A0A0E9QEX3"/>
<keyword evidence="1" id="KW-0472">Membrane</keyword>
<feature type="transmembrane region" description="Helical" evidence="1">
    <location>
        <begin position="7"/>
        <end position="25"/>
    </location>
</feature>
<reference evidence="2" key="1">
    <citation type="submission" date="2014-11" db="EMBL/GenBank/DDBJ databases">
        <authorList>
            <person name="Amaro Gonzalez C."/>
        </authorList>
    </citation>
    <scope>NUCLEOTIDE SEQUENCE</scope>
</reference>
<evidence type="ECO:0000256" key="1">
    <source>
        <dbReference type="SAM" id="Phobius"/>
    </source>
</evidence>
<proteinExistence type="predicted"/>
<keyword evidence="1" id="KW-1133">Transmembrane helix</keyword>
<keyword evidence="1" id="KW-0812">Transmembrane</keyword>